<evidence type="ECO:0000256" key="6">
    <source>
        <dbReference type="ARBA" id="ARBA00022989"/>
    </source>
</evidence>
<dbReference type="EMBL" id="CP144052">
    <property type="protein sequence ID" value="WWD16426.1"/>
    <property type="molecule type" value="Genomic_DNA"/>
</dbReference>
<feature type="transmembrane region" description="Helical" evidence="8">
    <location>
        <begin position="192"/>
        <end position="210"/>
    </location>
</feature>
<keyword evidence="7 8" id="KW-0472">Membrane</keyword>
<evidence type="ECO:0000313" key="10">
    <source>
        <dbReference type="EMBL" id="WWD16426.1"/>
    </source>
</evidence>
<dbReference type="PANTHER" id="PTHR12385">
    <property type="entry name" value="CHOLINE TRANSPORTER-LIKE (SLC FAMILY 44)"/>
    <property type="match status" value="1"/>
</dbReference>
<gene>
    <name evidence="10" type="ORF">CI109_100852</name>
</gene>
<evidence type="ECO:0000256" key="3">
    <source>
        <dbReference type="ARBA" id="ARBA00007168"/>
    </source>
</evidence>
<feature type="region of interest" description="Disordered" evidence="9">
    <location>
        <begin position="33"/>
        <end position="55"/>
    </location>
</feature>
<dbReference type="PANTHER" id="PTHR12385:SF4">
    <property type="entry name" value="PROTEIN PNS1"/>
    <property type="match status" value="1"/>
</dbReference>
<feature type="transmembrane region" description="Helical" evidence="8">
    <location>
        <begin position="137"/>
        <end position="157"/>
    </location>
</feature>
<evidence type="ECO:0000256" key="1">
    <source>
        <dbReference type="ARBA" id="ARBA00002957"/>
    </source>
</evidence>
<feature type="transmembrane region" description="Helical" evidence="8">
    <location>
        <begin position="74"/>
        <end position="95"/>
    </location>
</feature>
<reference evidence="10" key="2">
    <citation type="submission" date="2024-01" db="EMBL/GenBank/DDBJ databases">
        <title>Comparative genomics of Cryptococcus and Kwoniella reveals pathogenesis evolution and contrasting modes of karyotype evolution via chromosome fusion or intercentromeric recombination.</title>
        <authorList>
            <person name="Coelho M.A."/>
            <person name="David-Palma M."/>
            <person name="Shea T."/>
            <person name="Bowers K."/>
            <person name="McGinley-Smith S."/>
            <person name="Mohammad A.W."/>
            <person name="Gnirke A."/>
            <person name="Yurkov A.M."/>
            <person name="Nowrousian M."/>
            <person name="Sun S."/>
            <person name="Cuomo C.A."/>
            <person name="Heitman J."/>
        </authorList>
    </citation>
    <scope>NUCLEOTIDE SEQUENCE</scope>
    <source>
        <strain evidence="10">CBS 12478</strain>
    </source>
</reference>
<dbReference type="KEGG" id="ksn:43591395"/>
<evidence type="ECO:0000256" key="4">
    <source>
        <dbReference type="ARBA" id="ARBA00015388"/>
    </source>
</evidence>
<feature type="transmembrane region" description="Helical" evidence="8">
    <location>
        <begin position="164"/>
        <end position="186"/>
    </location>
</feature>
<evidence type="ECO:0000256" key="7">
    <source>
        <dbReference type="ARBA" id="ARBA00023136"/>
    </source>
</evidence>
<evidence type="ECO:0000256" key="2">
    <source>
        <dbReference type="ARBA" id="ARBA00004141"/>
    </source>
</evidence>
<dbReference type="InterPro" id="IPR007603">
    <property type="entry name" value="Choline_transptr-like"/>
</dbReference>
<dbReference type="Proteomes" id="UP000322225">
    <property type="component" value="Chromosome 2"/>
</dbReference>
<feature type="transmembrane region" description="Helical" evidence="8">
    <location>
        <begin position="296"/>
        <end position="316"/>
    </location>
</feature>
<comment type="similarity">
    <text evidence="3 8">Belongs to the CTL (choline transporter-like) family.</text>
</comment>
<feature type="transmembrane region" description="Helical" evidence="8">
    <location>
        <begin position="443"/>
        <end position="475"/>
    </location>
</feature>
<reference evidence="10" key="1">
    <citation type="submission" date="2017-08" db="EMBL/GenBank/DDBJ databases">
        <authorList>
            <person name="Cuomo C."/>
            <person name="Billmyre B."/>
            <person name="Heitman J."/>
        </authorList>
    </citation>
    <scope>NUCLEOTIDE SEQUENCE</scope>
    <source>
        <strain evidence="10">CBS 12478</strain>
    </source>
</reference>
<evidence type="ECO:0000313" key="11">
    <source>
        <dbReference type="Proteomes" id="UP000322225"/>
    </source>
</evidence>
<proteinExistence type="inferred from homology"/>
<name>A0AAJ8LDH2_9TREE</name>
<dbReference type="GeneID" id="43591395"/>
<keyword evidence="11" id="KW-1185">Reference proteome</keyword>
<feature type="transmembrane region" description="Helical" evidence="8">
    <location>
        <begin position="231"/>
        <end position="259"/>
    </location>
</feature>
<sequence length="526" mass="58510">MYWHQSTIVDSSIIPTEKMSRPDFNDVAKIENSMPPIESSQQVPREERQAHPNAEQVRINQPLPSFWARCHDRWALVAFLLSLAVYTILSGYAIYCLVNDYDDELDTTNHFSVSGITTGTSNDNDNLENTFTVKTGWMFAGASAIAMGLSLGLLFFVRYFPTIVIYMAPILCVTYLLGTAAGSFWLGIPVMGIISALFAAVVVLALFQFRSRIELAKDLMITANMAAAKHWSVFWTVIIGLLVQGLNTLWNIFTFIAVFLRFEPWQKHCDTGTYCSGPLTCILLVFVVLEHIWISAVISNVTLTVMAGGPYANWWYGTDSDTKSESLWALKKAAGTSLGSIAFGSLLVVFIEAIHFVMNAITGGGSSVERFKYGYIQSGRDVWRLFNKGHGLKKKGIAALLSDSLVGKSLHFACIANAILCAAFTYLYMTAIDRSMKIDGWEWLILLYSFFLAMSIGLVLTSAIEAGVSTIFVCLDKDPGKLKDRNPEFYIKFAPGGRYYDYGHDIYPEHQNDDVHANIVERSGKS</sequence>
<dbReference type="Pfam" id="PF04515">
    <property type="entry name" value="Choline_transpo"/>
    <property type="match status" value="2"/>
</dbReference>
<protein>
    <recommendedName>
        <fullName evidence="4 8">Protein PNS1</fullName>
    </recommendedName>
</protein>
<evidence type="ECO:0000256" key="9">
    <source>
        <dbReference type="SAM" id="MobiDB-lite"/>
    </source>
</evidence>
<dbReference type="AlphaFoldDB" id="A0AAJ8LDH2"/>
<dbReference type="GO" id="GO:0005886">
    <property type="term" value="C:plasma membrane"/>
    <property type="evidence" value="ECO:0007669"/>
    <property type="project" value="UniProtKB-SubCell"/>
</dbReference>
<comment type="subcellular location">
    <subcellularLocation>
        <location evidence="8">Cell membrane</location>
        <topology evidence="8">Multi-pass membrane protein</topology>
    </subcellularLocation>
    <subcellularLocation>
        <location evidence="2">Membrane</location>
        <topology evidence="2">Multi-pass membrane protein</topology>
    </subcellularLocation>
</comment>
<dbReference type="RefSeq" id="XP_031858459.2">
    <property type="nucleotide sequence ID" value="XM_032007227.2"/>
</dbReference>
<evidence type="ECO:0000256" key="8">
    <source>
        <dbReference type="RuleBase" id="RU368066"/>
    </source>
</evidence>
<organism evidence="10 11">
    <name type="scientific">Kwoniella shandongensis</name>
    <dbReference type="NCBI Taxonomy" id="1734106"/>
    <lineage>
        <taxon>Eukaryota</taxon>
        <taxon>Fungi</taxon>
        <taxon>Dikarya</taxon>
        <taxon>Basidiomycota</taxon>
        <taxon>Agaricomycotina</taxon>
        <taxon>Tremellomycetes</taxon>
        <taxon>Tremellales</taxon>
        <taxon>Cryptococcaceae</taxon>
        <taxon>Kwoniella</taxon>
    </lineage>
</organism>
<keyword evidence="6 8" id="KW-1133">Transmembrane helix</keyword>
<comment type="function">
    <text evidence="1 8">Probably involved in transport through the plasma membrane.</text>
</comment>
<dbReference type="GO" id="GO:0022857">
    <property type="term" value="F:transmembrane transporter activity"/>
    <property type="evidence" value="ECO:0007669"/>
    <property type="project" value="UniProtKB-UniRule"/>
</dbReference>
<keyword evidence="5 8" id="KW-0812">Transmembrane</keyword>
<feature type="transmembrane region" description="Helical" evidence="8">
    <location>
        <begin position="410"/>
        <end position="431"/>
    </location>
</feature>
<feature type="transmembrane region" description="Helical" evidence="8">
    <location>
        <begin position="336"/>
        <end position="357"/>
    </location>
</feature>
<accession>A0AAJ8LDH2</accession>
<evidence type="ECO:0000256" key="5">
    <source>
        <dbReference type="ARBA" id="ARBA00022692"/>
    </source>
</evidence>